<sequence length="92" mass="10641">MPGIEIAKILDIKQDDGVLCPEIVDAHKLAMEQGVCWQPGQGIRPDRITLAHYILEHQHERIDHREEHASLPHGEHDEGDDEDNRHQQRDEQ</sequence>
<gene>
    <name evidence="2" type="ORF">SDC9_114110</name>
</gene>
<comment type="caution">
    <text evidence="2">The sequence shown here is derived from an EMBL/GenBank/DDBJ whole genome shotgun (WGS) entry which is preliminary data.</text>
</comment>
<dbReference type="AlphaFoldDB" id="A0A645BVE7"/>
<reference evidence="2" key="1">
    <citation type="submission" date="2019-08" db="EMBL/GenBank/DDBJ databases">
        <authorList>
            <person name="Kucharzyk K."/>
            <person name="Murdoch R.W."/>
            <person name="Higgins S."/>
            <person name="Loffler F."/>
        </authorList>
    </citation>
    <scope>NUCLEOTIDE SEQUENCE</scope>
</reference>
<accession>A0A645BVE7</accession>
<feature type="compositionally biased region" description="Basic and acidic residues" evidence="1">
    <location>
        <begin position="83"/>
        <end position="92"/>
    </location>
</feature>
<proteinExistence type="predicted"/>
<feature type="compositionally biased region" description="Basic and acidic residues" evidence="1">
    <location>
        <begin position="61"/>
        <end position="76"/>
    </location>
</feature>
<dbReference type="EMBL" id="VSSQ01021545">
    <property type="protein sequence ID" value="MPM67193.1"/>
    <property type="molecule type" value="Genomic_DNA"/>
</dbReference>
<protein>
    <submittedName>
        <fullName evidence="2">Uncharacterized protein</fullName>
    </submittedName>
</protein>
<evidence type="ECO:0000256" key="1">
    <source>
        <dbReference type="SAM" id="MobiDB-lite"/>
    </source>
</evidence>
<name>A0A645BVE7_9ZZZZ</name>
<organism evidence="2">
    <name type="scientific">bioreactor metagenome</name>
    <dbReference type="NCBI Taxonomy" id="1076179"/>
    <lineage>
        <taxon>unclassified sequences</taxon>
        <taxon>metagenomes</taxon>
        <taxon>ecological metagenomes</taxon>
    </lineage>
</organism>
<feature type="region of interest" description="Disordered" evidence="1">
    <location>
        <begin position="61"/>
        <end position="92"/>
    </location>
</feature>
<evidence type="ECO:0000313" key="2">
    <source>
        <dbReference type="EMBL" id="MPM67193.1"/>
    </source>
</evidence>